<dbReference type="STRING" id="33051.SB4_17095"/>
<evidence type="ECO:0000313" key="3">
    <source>
        <dbReference type="EMBL" id="KTT73035.1"/>
    </source>
</evidence>
<reference evidence="3 4" key="1">
    <citation type="journal article" date="2016" name="Front. Microbiol.">
        <title>Genomic Resource of Rice Seed Associated Bacteria.</title>
        <authorList>
            <person name="Midha S."/>
            <person name="Bansal K."/>
            <person name="Sharma S."/>
            <person name="Kumar N."/>
            <person name="Patil P.P."/>
            <person name="Chaudhry V."/>
            <person name="Patil P.B."/>
        </authorList>
    </citation>
    <scope>NUCLEOTIDE SEQUENCE [LARGE SCALE GENOMIC DNA]</scope>
    <source>
        <strain evidence="3 4">NS319</strain>
    </source>
</reference>
<evidence type="ECO:0000259" key="2">
    <source>
        <dbReference type="Pfam" id="PF09832"/>
    </source>
</evidence>
<feature type="signal peptide" evidence="1">
    <location>
        <begin position="1"/>
        <end position="18"/>
    </location>
</feature>
<dbReference type="EMBL" id="LDTD01000022">
    <property type="protein sequence ID" value="KTT73035.1"/>
    <property type="molecule type" value="Genomic_DNA"/>
</dbReference>
<feature type="chain" id="PRO_5007548203" description="DUF2059 domain-containing protein" evidence="1">
    <location>
        <begin position="19"/>
        <end position="187"/>
    </location>
</feature>
<sequence>MMRGLAFLALLVAAPVAAQTAPAPATTPDAGGRIETARALVAKLNLDKTLDLQFSSLMPLIANNMVTALQNDPAIPQALKDRLTTAETRRQVGEIATEEMMAAFRARYPDIAEAAAEEYRRNFSEAELKAIVAFYDSPTGRRLLQLQPQLQQRLAEAGRAIGQQAGMAAFPKIRARIEALGGAKGTK</sequence>
<feature type="domain" description="DUF2059" evidence="2">
    <location>
        <begin position="111"/>
        <end position="165"/>
    </location>
</feature>
<keyword evidence="1" id="KW-0732">Signal</keyword>
<proteinExistence type="predicted"/>
<evidence type="ECO:0000313" key="4">
    <source>
        <dbReference type="Proteomes" id="UP000072867"/>
    </source>
</evidence>
<evidence type="ECO:0000256" key="1">
    <source>
        <dbReference type="SAM" id="SignalP"/>
    </source>
</evidence>
<dbReference type="InterPro" id="IPR018637">
    <property type="entry name" value="DUF2059"/>
</dbReference>
<dbReference type="Pfam" id="PF09832">
    <property type="entry name" value="DUF2059"/>
    <property type="match status" value="1"/>
</dbReference>
<name>A0A147I438_9SPHN</name>
<dbReference type="Proteomes" id="UP000072867">
    <property type="component" value="Unassembled WGS sequence"/>
</dbReference>
<organism evidence="3 4">
    <name type="scientific">Sphingomonas sanguinis</name>
    <dbReference type="NCBI Taxonomy" id="33051"/>
    <lineage>
        <taxon>Bacteria</taxon>
        <taxon>Pseudomonadati</taxon>
        <taxon>Pseudomonadota</taxon>
        <taxon>Alphaproteobacteria</taxon>
        <taxon>Sphingomonadales</taxon>
        <taxon>Sphingomonadaceae</taxon>
        <taxon>Sphingomonas</taxon>
    </lineage>
</organism>
<accession>A0A147I438</accession>
<dbReference type="RefSeq" id="WP_153002914.1">
    <property type="nucleotide sequence ID" value="NZ_LDTD01000022.1"/>
</dbReference>
<protein>
    <recommendedName>
        <fullName evidence="2">DUF2059 domain-containing protein</fullName>
    </recommendedName>
</protein>
<dbReference type="PATRIC" id="fig|33051.3.peg.1546"/>
<dbReference type="AlphaFoldDB" id="A0A147I438"/>
<comment type="caution">
    <text evidence="3">The sequence shown here is derived from an EMBL/GenBank/DDBJ whole genome shotgun (WGS) entry which is preliminary data.</text>
</comment>
<gene>
    <name evidence="3" type="ORF">NS319_03655</name>
</gene>